<dbReference type="OrthoDB" id="9809509at2"/>
<dbReference type="SUPFAM" id="SSF103481">
    <property type="entry name" value="Multidrug resistance efflux transporter EmrE"/>
    <property type="match status" value="2"/>
</dbReference>
<evidence type="ECO:0000313" key="5">
    <source>
        <dbReference type="EMBL" id="RWR11164.1"/>
    </source>
</evidence>
<dbReference type="Pfam" id="PF00892">
    <property type="entry name" value="EamA"/>
    <property type="match status" value="2"/>
</dbReference>
<evidence type="ECO:0000313" key="6">
    <source>
        <dbReference type="Proteomes" id="UP000273811"/>
    </source>
</evidence>
<organism evidence="5 6">
    <name type="scientific">Siminovitchia fortis</name>
    <dbReference type="NCBI Taxonomy" id="254758"/>
    <lineage>
        <taxon>Bacteria</taxon>
        <taxon>Bacillati</taxon>
        <taxon>Bacillota</taxon>
        <taxon>Bacilli</taxon>
        <taxon>Bacillales</taxon>
        <taxon>Bacillaceae</taxon>
        <taxon>Siminovitchia</taxon>
    </lineage>
</organism>
<name>A0A443ITY6_9BACI</name>
<dbReference type="InterPro" id="IPR037185">
    <property type="entry name" value="EmrE-like"/>
</dbReference>
<feature type="domain" description="EamA" evidence="4">
    <location>
        <begin position="151"/>
        <end position="285"/>
    </location>
</feature>
<evidence type="ECO:0000256" key="2">
    <source>
        <dbReference type="ARBA" id="ARBA00007362"/>
    </source>
</evidence>
<feature type="transmembrane region" description="Helical" evidence="3">
    <location>
        <begin position="152"/>
        <end position="170"/>
    </location>
</feature>
<comment type="subcellular location">
    <subcellularLocation>
        <location evidence="1">Endomembrane system</location>
        <topology evidence="1">Multi-pass membrane protein</topology>
    </subcellularLocation>
</comment>
<keyword evidence="3" id="KW-0472">Membrane</keyword>
<dbReference type="InterPro" id="IPR052756">
    <property type="entry name" value="Alkyne_AA_exporter"/>
</dbReference>
<evidence type="ECO:0000256" key="3">
    <source>
        <dbReference type="SAM" id="Phobius"/>
    </source>
</evidence>
<feature type="transmembrane region" description="Helical" evidence="3">
    <location>
        <begin position="31"/>
        <end position="54"/>
    </location>
</feature>
<feature type="transmembrane region" description="Helical" evidence="3">
    <location>
        <begin position="66"/>
        <end position="84"/>
    </location>
</feature>
<keyword evidence="3" id="KW-0812">Transmembrane</keyword>
<feature type="transmembrane region" description="Helical" evidence="3">
    <location>
        <begin position="268"/>
        <end position="287"/>
    </location>
</feature>
<keyword evidence="3" id="KW-1133">Transmembrane helix</keyword>
<sequence>MNKKAFWMAVITIIIWSSGFAGVRASLLGGYTAAHLVLLRFLIASGVFLLYALWPGVHMRIPRKKDIARIIFLGLMGISVYQIGLTFGVQTVSAGTASMIVGSAPVFTSIIAMIVLKERMDLLGWVGMGIGFIGIVLITIGSSGASFTISKGTIYILIATIGTSIFFVFQKPLLERYNPIDLTAYFTWAGTLPMLIFLPGLWENIQGASTAAHISALYVGIFPAAIAYATWAIALSAGNTTTLSSMLYLEPVLAIMIAWFWLSEWPSSLSLIGGAIAISSVFIVNFIGKKRYIKKHMGPGPL</sequence>
<dbReference type="PANTHER" id="PTHR12715">
    <property type="entry name" value="TRANSPORTER, DRUG/METABOLITE EXPORTER FAMILY"/>
    <property type="match status" value="1"/>
</dbReference>
<dbReference type="Proteomes" id="UP000273811">
    <property type="component" value="Unassembled WGS sequence"/>
</dbReference>
<evidence type="ECO:0000259" key="4">
    <source>
        <dbReference type="Pfam" id="PF00892"/>
    </source>
</evidence>
<proteinExistence type="inferred from homology"/>
<accession>A0A443ITY6</accession>
<comment type="caution">
    <text evidence="5">The sequence shown here is derived from an EMBL/GenBank/DDBJ whole genome shotgun (WGS) entry which is preliminary data.</text>
</comment>
<feature type="domain" description="EamA" evidence="4">
    <location>
        <begin position="5"/>
        <end position="139"/>
    </location>
</feature>
<feature type="transmembrane region" description="Helical" evidence="3">
    <location>
        <begin position="214"/>
        <end position="234"/>
    </location>
</feature>
<dbReference type="EMBL" id="QYTU02000017">
    <property type="protein sequence ID" value="RWR11164.1"/>
    <property type="molecule type" value="Genomic_DNA"/>
</dbReference>
<dbReference type="AlphaFoldDB" id="A0A443ITY6"/>
<protein>
    <submittedName>
        <fullName evidence="5">DMT family transporter</fullName>
    </submittedName>
</protein>
<dbReference type="GO" id="GO:0016020">
    <property type="term" value="C:membrane"/>
    <property type="evidence" value="ECO:0007669"/>
    <property type="project" value="InterPro"/>
</dbReference>
<evidence type="ECO:0000256" key="1">
    <source>
        <dbReference type="ARBA" id="ARBA00004127"/>
    </source>
</evidence>
<feature type="transmembrane region" description="Helical" evidence="3">
    <location>
        <begin position="96"/>
        <end position="115"/>
    </location>
</feature>
<feature type="transmembrane region" description="Helical" evidence="3">
    <location>
        <begin position="122"/>
        <end position="140"/>
    </location>
</feature>
<feature type="transmembrane region" description="Helical" evidence="3">
    <location>
        <begin position="246"/>
        <end position="262"/>
    </location>
</feature>
<comment type="similarity">
    <text evidence="2">Belongs to the EamA transporter family.</text>
</comment>
<keyword evidence="6" id="KW-1185">Reference proteome</keyword>
<gene>
    <name evidence="5" type="ORF">D4N35_009235</name>
</gene>
<dbReference type="RefSeq" id="WP_120072761.1">
    <property type="nucleotide sequence ID" value="NZ_CP126113.1"/>
</dbReference>
<dbReference type="PANTHER" id="PTHR12715:SF4">
    <property type="entry name" value="EAMA DOMAIN-CONTAINING PROTEIN"/>
    <property type="match status" value="1"/>
</dbReference>
<reference evidence="5" key="1">
    <citation type="submission" date="2018-12" db="EMBL/GenBank/DDBJ databases">
        <authorList>
            <person name="Sun L."/>
            <person name="Chen Z."/>
        </authorList>
    </citation>
    <scope>NUCLEOTIDE SEQUENCE [LARGE SCALE GENOMIC DNA]</scope>
    <source>
        <strain evidence="5">DSM 16012</strain>
    </source>
</reference>
<feature type="transmembrane region" description="Helical" evidence="3">
    <location>
        <begin position="182"/>
        <end position="202"/>
    </location>
</feature>
<dbReference type="InterPro" id="IPR000620">
    <property type="entry name" value="EamA_dom"/>
</dbReference>